<name>A0ABV0LN39_9PSEU</name>
<accession>A0ABV0LN39</accession>
<dbReference type="EMBL" id="JBDZYD010000013">
    <property type="protein sequence ID" value="MEQ0563719.1"/>
    <property type="molecule type" value="Genomic_DNA"/>
</dbReference>
<gene>
    <name evidence="3" type="ORF">ABJI51_31970</name>
</gene>
<keyword evidence="2" id="KW-1133">Transmembrane helix</keyword>
<sequence length="209" mass="20983">MASPDTDELATVPLPAGPENPPGRGVEPGAGSGGEAAGWGRADSGREAAGRAEGAEPGLEAAGRGRAKRADLGPETEPLERAEPAIEQAESGPETVPQERVEPERISPEAAEEPPPPAKDGGRWWRGFTSSVAAGLVILAVGVLAVGGICLYTGAPGPGATLLIGHPIAAVLGVVAQRVADRRNGLPAAGAGVAVMLFAISALTLFWLT</sequence>
<comment type="caution">
    <text evidence="3">The sequence shown here is derived from an EMBL/GenBank/DDBJ whole genome shotgun (WGS) entry which is preliminary data.</text>
</comment>
<reference evidence="3 4" key="1">
    <citation type="submission" date="2024-05" db="EMBL/GenBank/DDBJ databases">
        <authorList>
            <person name="Zhao H."/>
            <person name="Xu Y."/>
            <person name="Lin S."/>
            <person name="Spain J.C."/>
            <person name="Zhou N.-Y."/>
        </authorList>
    </citation>
    <scope>NUCLEOTIDE SEQUENCE [LARGE SCALE GENOMIC DNA]</scope>
    <source>
        <strain evidence="3 4">NEAU-NG30</strain>
    </source>
</reference>
<keyword evidence="2" id="KW-0472">Membrane</keyword>
<feature type="region of interest" description="Disordered" evidence="1">
    <location>
        <begin position="1"/>
        <end position="123"/>
    </location>
</feature>
<keyword evidence="2" id="KW-0812">Transmembrane</keyword>
<feature type="transmembrane region" description="Helical" evidence="2">
    <location>
        <begin position="160"/>
        <end position="176"/>
    </location>
</feature>
<keyword evidence="4" id="KW-1185">Reference proteome</keyword>
<feature type="compositionally biased region" description="Basic and acidic residues" evidence="1">
    <location>
        <begin position="43"/>
        <end position="54"/>
    </location>
</feature>
<proteinExistence type="predicted"/>
<feature type="compositionally biased region" description="Gly residues" evidence="1">
    <location>
        <begin position="26"/>
        <end position="37"/>
    </location>
</feature>
<protein>
    <recommendedName>
        <fullName evidence="5">DUF4190 domain-containing protein</fullName>
    </recommendedName>
</protein>
<feature type="transmembrane region" description="Helical" evidence="2">
    <location>
        <begin position="132"/>
        <end position="154"/>
    </location>
</feature>
<feature type="compositionally biased region" description="Basic and acidic residues" evidence="1">
    <location>
        <begin position="97"/>
        <end position="107"/>
    </location>
</feature>
<dbReference type="Proteomes" id="UP001440984">
    <property type="component" value="Unassembled WGS sequence"/>
</dbReference>
<feature type="compositionally biased region" description="Basic and acidic residues" evidence="1">
    <location>
        <begin position="68"/>
        <end position="84"/>
    </location>
</feature>
<evidence type="ECO:0000256" key="1">
    <source>
        <dbReference type="SAM" id="MobiDB-lite"/>
    </source>
</evidence>
<evidence type="ECO:0008006" key="5">
    <source>
        <dbReference type="Google" id="ProtNLM"/>
    </source>
</evidence>
<evidence type="ECO:0000313" key="4">
    <source>
        <dbReference type="Proteomes" id="UP001440984"/>
    </source>
</evidence>
<feature type="compositionally biased region" description="Low complexity" evidence="1">
    <location>
        <begin position="55"/>
        <end position="64"/>
    </location>
</feature>
<organism evidence="3 4">
    <name type="scientific">Amycolatopsis melonis</name>
    <dbReference type="NCBI Taxonomy" id="3156488"/>
    <lineage>
        <taxon>Bacteria</taxon>
        <taxon>Bacillati</taxon>
        <taxon>Actinomycetota</taxon>
        <taxon>Actinomycetes</taxon>
        <taxon>Pseudonocardiales</taxon>
        <taxon>Pseudonocardiaceae</taxon>
        <taxon>Amycolatopsis</taxon>
    </lineage>
</organism>
<evidence type="ECO:0000256" key="2">
    <source>
        <dbReference type="SAM" id="Phobius"/>
    </source>
</evidence>
<dbReference type="RefSeq" id="WP_348954780.1">
    <property type="nucleotide sequence ID" value="NZ_JBDZYD010000013.1"/>
</dbReference>
<evidence type="ECO:0000313" key="3">
    <source>
        <dbReference type="EMBL" id="MEQ0563719.1"/>
    </source>
</evidence>
<feature type="transmembrane region" description="Helical" evidence="2">
    <location>
        <begin position="188"/>
        <end position="208"/>
    </location>
</feature>